<comment type="caution">
    <text evidence="1">The sequence shown here is derived from an EMBL/GenBank/DDBJ whole genome shotgun (WGS) entry which is preliminary data.</text>
</comment>
<dbReference type="EMBL" id="JANPWB010000008">
    <property type="protein sequence ID" value="KAJ1166130.1"/>
    <property type="molecule type" value="Genomic_DNA"/>
</dbReference>
<name>A0AAV7SPY8_PLEWA</name>
<dbReference type="Proteomes" id="UP001066276">
    <property type="component" value="Chromosome 4_2"/>
</dbReference>
<evidence type="ECO:0000313" key="1">
    <source>
        <dbReference type="EMBL" id="KAJ1166130.1"/>
    </source>
</evidence>
<evidence type="ECO:0008006" key="3">
    <source>
        <dbReference type="Google" id="ProtNLM"/>
    </source>
</evidence>
<keyword evidence="2" id="KW-1185">Reference proteome</keyword>
<gene>
    <name evidence="1" type="ORF">NDU88_006539</name>
</gene>
<dbReference type="AlphaFoldDB" id="A0AAV7SPY8"/>
<protein>
    <recommendedName>
        <fullName evidence="3">Secreted protein</fullName>
    </recommendedName>
</protein>
<evidence type="ECO:0000313" key="2">
    <source>
        <dbReference type="Proteomes" id="UP001066276"/>
    </source>
</evidence>
<sequence>MHFTAEPCRYPVTVYHKTGQNRGAGLGWTRWRFSSLSFRLILSSFILMCPILDCGAAAAPLKTPGVVGAHSIRTALVACEAMDGGRKLRVAHDNGWKLRSDSRTVIRNSAADERGGLCPDRVRLVGNGSTP</sequence>
<accession>A0AAV7SPY8</accession>
<proteinExistence type="predicted"/>
<organism evidence="1 2">
    <name type="scientific">Pleurodeles waltl</name>
    <name type="common">Iberian ribbed newt</name>
    <dbReference type="NCBI Taxonomy" id="8319"/>
    <lineage>
        <taxon>Eukaryota</taxon>
        <taxon>Metazoa</taxon>
        <taxon>Chordata</taxon>
        <taxon>Craniata</taxon>
        <taxon>Vertebrata</taxon>
        <taxon>Euteleostomi</taxon>
        <taxon>Amphibia</taxon>
        <taxon>Batrachia</taxon>
        <taxon>Caudata</taxon>
        <taxon>Salamandroidea</taxon>
        <taxon>Salamandridae</taxon>
        <taxon>Pleurodelinae</taxon>
        <taxon>Pleurodeles</taxon>
    </lineage>
</organism>
<reference evidence="1" key="1">
    <citation type="journal article" date="2022" name="bioRxiv">
        <title>Sequencing and chromosome-scale assembly of the giantPleurodeles waltlgenome.</title>
        <authorList>
            <person name="Brown T."/>
            <person name="Elewa A."/>
            <person name="Iarovenko S."/>
            <person name="Subramanian E."/>
            <person name="Araus A.J."/>
            <person name="Petzold A."/>
            <person name="Susuki M."/>
            <person name="Suzuki K.-i.T."/>
            <person name="Hayashi T."/>
            <person name="Toyoda A."/>
            <person name="Oliveira C."/>
            <person name="Osipova E."/>
            <person name="Leigh N.D."/>
            <person name="Simon A."/>
            <person name="Yun M.H."/>
        </authorList>
    </citation>
    <scope>NUCLEOTIDE SEQUENCE</scope>
    <source>
        <strain evidence="1">20211129_DDA</strain>
        <tissue evidence="1">Liver</tissue>
    </source>
</reference>